<dbReference type="PRINTS" id="PR00344">
    <property type="entry name" value="BCTRLSENSOR"/>
</dbReference>
<dbReference type="STRING" id="497964.CfE428DRAFT_3145"/>
<evidence type="ECO:0000313" key="9">
    <source>
        <dbReference type="Proteomes" id="UP000005824"/>
    </source>
</evidence>
<dbReference type="PROSITE" id="PS50110">
    <property type="entry name" value="RESPONSE_REGULATORY"/>
    <property type="match status" value="1"/>
</dbReference>
<feature type="domain" description="Response regulatory" evidence="7">
    <location>
        <begin position="768"/>
        <end position="885"/>
    </location>
</feature>
<name>B4D2M0_9BACT</name>
<dbReference type="SUPFAM" id="SSF47384">
    <property type="entry name" value="Homodimeric domain of signal transducing histidine kinase"/>
    <property type="match status" value="1"/>
</dbReference>
<organism evidence="8 9">
    <name type="scientific">Chthoniobacter flavus Ellin428</name>
    <dbReference type="NCBI Taxonomy" id="497964"/>
    <lineage>
        <taxon>Bacteria</taxon>
        <taxon>Pseudomonadati</taxon>
        <taxon>Verrucomicrobiota</taxon>
        <taxon>Spartobacteria</taxon>
        <taxon>Chthoniobacterales</taxon>
        <taxon>Chthoniobacteraceae</taxon>
        <taxon>Chthoniobacter</taxon>
    </lineage>
</organism>
<dbReference type="eggNOG" id="COG0715">
    <property type="taxonomic scope" value="Bacteria"/>
</dbReference>
<dbReference type="Gene3D" id="1.10.287.130">
    <property type="match status" value="1"/>
</dbReference>
<sequence length="892" mass="99314" precursor="true">MCPERMILAAHPQSMFRRLSASRQTMAVLWLVVLAVWLSTTVARAEERIVLQLKWYHQFQFAGFYAADVKGFYAAEGLHVIIREGSPKRPAIQEVLEGRADFGVSNESVLLARLHGEPLVACAAIFQHSPYVVLTRADSGIRKPSDLPGRTLMMASPEASVQFLAMLKHEGIPLQRVKLVPQTWDLRDLIEKRVDAVTAYSTVEPMQMRQVGVEPAMIRVTDYGVDFYGDTLFTTETMVKKDRAQVAAFVRATRRGWEYAMEHPQEMIDLILKMPEVKRRGLRRENLESEAKEMRPLILPELVDMGHMNPGRWERMEQIFQETGFIRHKQSLKGFLFEPDPGIDTGLLWSLGCVLALALLIGGIVLLWNVQLRRKVERSTRDVRLSEANLTALIENTSASIWSVDRDLRYIIFNSHFHRLVEESLGRPPEVGMALSEILSAEELAERKPLYDRALAGERFLWEVNRTFRNVPHILAESFSPISNGREITGVTVFSYDITEQRKLEEQYRQSQKMDAIGQLAGGVAHDFNNLLMVIQGNASLALMAELPPEEVHAILQDIVTATERAAALTSQLLAFSRRQPMQPRDLEMNTIVTEASRMFGRLIGEDITLQTELTPSPTPVHADSGMIEQVLLNLAVNARDAMPHGGQLTLRTRVVPPQDLPGKLAARVDGEEFVQVDVSDNGQGIAADCLPHIFEPFFTTKEVGKGTGLGLATAFGIAQQHGGWLTVESMVGHGSTFSLFLPRHASTNGKQAAAPEPAVKKRRGNETILIVEDDSTVRNVVVHVLKQNGYRIYEAVNGQTALELWEQCGLETDVLITDMVMPGGVSGHELAQQLLAKKPSLKVIYTSGYSAEVFRGDFVLPAGVDFLRKPYRAEDLLAAVGKALDGGKTSV</sequence>
<dbReference type="InterPro" id="IPR004358">
    <property type="entry name" value="Sig_transdc_His_kin-like_C"/>
</dbReference>
<dbReference type="SMART" id="SM00387">
    <property type="entry name" value="HATPase_c"/>
    <property type="match status" value="1"/>
</dbReference>
<feature type="transmembrane region" description="Helical" evidence="5">
    <location>
        <begin position="347"/>
        <end position="368"/>
    </location>
</feature>
<dbReference type="PANTHER" id="PTHR43065">
    <property type="entry name" value="SENSOR HISTIDINE KINASE"/>
    <property type="match status" value="1"/>
</dbReference>
<dbReference type="SUPFAM" id="SSF55874">
    <property type="entry name" value="ATPase domain of HSP90 chaperone/DNA topoisomerase II/histidine kinase"/>
    <property type="match status" value="1"/>
</dbReference>
<evidence type="ECO:0000259" key="7">
    <source>
        <dbReference type="PROSITE" id="PS50110"/>
    </source>
</evidence>
<dbReference type="Pfam" id="PF08448">
    <property type="entry name" value="PAS_4"/>
    <property type="match status" value="1"/>
</dbReference>
<dbReference type="InterPro" id="IPR005467">
    <property type="entry name" value="His_kinase_dom"/>
</dbReference>
<dbReference type="InterPro" id="IPR015168">
    <property type="entry name" value="SsuA/THI5"/>
</dbReference>
<dbReference type="Proteomes" id="UP000005824">
    <property type="component" value="Unassembled WGS sequence"/>
</dbReference>
<accession>B4D2M0</accession>
<dbReference type="CDD" id="cd00082">
    <property type="entry name" value="HisKA"/>
    <property type="match status" value="1"/>
</dbReference>
<dbReference type="Gene3D" id="3.30.450.20">
    <property type="entry name" value="PAS domain"/>
    <property type="match status" value="1"/>
</dbReference>
<dbReference type="Pfam" id="PF00072">
    <property type="entry name" value="Response_reg"/>
    <property type="match status" value="1"/>
</dbReference>
<dbReference type="Gene3D" id="3.40.190.10">
    <property type="entry name" value="Periplasmic binding protein-like II"/>
    <property type="match status" value="2"/>
</dbReference>
<evidence type="ECO:0000256" key="3">
    <source>
        <dbReference type="ARBA" id="ARBA00022553"/>
    </source>
</evidence>
<keyword evidence="5" id="KW-0472">Membrane</keyword>
<proteinExistence type="predicted"/>
<dbReference type="InParanoid" id="B4D2M0"/>
<keyword evidence="3 4" id="KW-0597">Phosphoprotein</keyword>
<dbReference type="Pfam" id="PF00512">
    <property type="entry name" value="HisKA"/>
    <property type="match status" value="1"/>
</dbReference>
<dbReference type="SMART" id="SM00388">
    <property type="entry name" value="HisKA"/>
    <property type="match status" value="1"/>
</dbReference>
<evidence type="ECO:0000259" key="6">
    <source>
        <dbReference type="PROSITE" id="PS50109"/>
    </source>
</evidence>
<evidence type="ECO:0000256" key="1">
    <source>
        <dbReference type="ARBA" id="ARBA00000085"/>
    </source>
</evidence>
<dbReference type="InterPro" id="IPR003661">
    <property type="entry name" value="HisK_dim/P_dom"/>
</dbReference>
<keyword evidence="5" id="KW-1133">Transmembrane helix</keyword>
<dbReference type="Gene3D" id="3.40.50.2300">
    <property type="match status" value="1"/>
</dbReference>
<dbReference type="InterPro" id="IPR011006">
    <property type="entry name" value="CheY-like_superfamily"/>
</dbReference>
<dbReference type="InterPro" id="IPR013656">
    <property type="entry name" value="PAS_4"/>
</dbReference>
<dbReference type="AlphaFoldDB" id="B4D2M0"/>
<dbReference type="Pfam" id="PF02518">
    <property type="entry name" value="HATPase_c"/>
    <property type="match status" value="1"/>
</dbReference>
<evidence type="ECO:0000256" key="5">
    <source>
        <dbReference type="SAM" id="Phobius"/>
    </source>
</evidence>
<dbReference type="SMART" id="SM00448">
    <property type="entry name" value="REC"/>
    <property type="match status" value="1"/>
</dbReference>
<dbReference type="EMBL" id="ABVL01000008">
    <property type="protein sequence ID" value="EDY19460.1"/>
    <property type="molecule type" value="Genomic_DNA"/>
</dbReference>
<evidence type="ECO:0000313" key="8">
    <source>
        <dbReference type="EMBL" id="EDY19460.1"/>
    </source>
</evidence>
<dbReference type="EC" id="2.7.13.3" evidence="2"/>
<keyword evidence="5" id="KW-0812">Transmembrane</keyword>
<dbReference type="SUPFAM" id="SSF53850">
    <property type="entry name" value="Periplasmic binding protein-like II"/>
    <property type="match status" value="1"/>
</dbReference>
<dbReference type="InterPro" id="IPR036097">
    <property type="entry name" value="HisK_dim/P_sf"/>
</dbReference>
<dbReference type="InterPro" id="IPR001789">
    <property type="entry name" value="Sig_transdc_resp-reg_receiver"/>
</dbReference>
<comment type="catalytic activity">
    <reaction evidence="1">
        <text>ATP + protein L-histidine = ADP + protein N-phospho-L-histidine.</text>
        <dbReference type="EC" id="2.7.13.3"/>
    </reaction>
</comment>
<dbReference type="SUPFAM" id="SSF55785">
    <property type="entry name" value="PYP-like sensor domain (PAS domain)"/>
    <property type="match status" value="1"/>
</dbReference>
<dbReference type="Pfam" id="PF09084">
    <property type="entry name" value="NMT1"/>
    <property type="match status" value="1"/>
</dbReference>
<gene>
    <name evidence="8" type="ORF">CfE428DRAFT_3145</name>
</gene>
<reference evidence="8 9" key="1">
    <citation type="journal article" date="2011" name="J. Bacteriol.">
        <title>Genome sequence of Chthoniobacter flavus Ellin428, an aerobic heterotrophic soil bacterium.</title>
        <authorList>
            <person name="Kant R."/>
            <person name="van Passel M.W."/>
            <person name="Palva A."/>
            <person name="Lucas S."/>
            <person name="Lapidus A."/>
            <person name="Glavina Del Rio T."/>
            <person name="Dalin E."/>
            <person name="Tice H."/>
            <person name="Bruce D."/>
            <person name="Goodwin L."/>
            <person name="Pitluck S."/>
            <person name="Larimer F.W."/>
            <person name="Land M.L."/>
            <person name="Hauser L."/>
            <person name="Sangwan P."/>
            <person name="de Vos W.M."/>
            <person name="Janssen P.H."/>
            <person name="Smidt H."/>
        </authorList>
    </citation>
    <scope>NUCLEOTIDE SEQUENCE [LARGE SCALE GENOMIC DNA]</scope>
    <source>
        <strain evidence="8 9">Ellin428</strain>
    </source>
</reference>
<dbReference type="PROSITE" id="PS50109">
    <property type="entry name" value="HIS_KIN"/>
    <property type="match status" value="1"/>
</dbReference>
<dbReference type="InterPro" id="IPR035965">
    <property type="entry name" value="PAS-like_dom_sf"/>
</dbReference>
<dbReference type="Gene3D" id="3.30.565.10">
    <property type="entry name" value="Histidine kinase-like ATPase, C-terminal domain"/>
    <property type="match status" value="1"/>
</dbReference>
<keyword evidence="8" id="KW-0808">Transferase</keyword>
<protein>
    <recommendedName>
        <fullName evidence="2">histidine kinase</fullName>
        <ecNumber evidence="2">2.7.13.3</ecNumber>
    </recommendedName>
</protein>
<dbReference type="PANTHER" id="PTHR43065:SF42">
    <property type="entry name" value="TWO-COMPONENT SENSOR PPRA"/>
    <property type="match status" value="1"/>
</dbReference>
<feature type="modified residue" description="4-aspartylphosphate" evidence="4">
    <location>
        <position position="819"/>
    </location>
</feature>
<dbReference type="GO" id="GO:0000155">
    <property type="term" value="F:phosphorelay sensor kinase activity"/>
    <property type="evidence" value="ECO:0007669"/>
    <property type="project" value="InterPro"/>
</dbReference>
<dbReference type="InterPro" id="IPR036890">
    <property type="entry name" value="HATPase_C_sf"/>
</dbReference>
<evidence type="ECO:0000256" key="4">
    <source>
        <dbReference type="PROSITE-ProRule" id="PRU00169"/>
    </source>
</evidence>
<dbReference type="eggNOG" id="COG4191">
    <property type="taxonomic scope" value="Bacteria"/>
</dbReference>
<comment type="caution">
    <text evidence="8">The sequence shown here is derived from an EMBL/GenBank/DDBJ whole genome shotgun (WGS) entry which is preliminary data.</text>
</comment>
<keyword evidence="9" id="KW-1185">Reference proteome</keyword>
<dbReference type="SUPFAM" id="SSF52172">
    <property type="entry name" value="CheY-like"/>
    <property type="match status" value="1"/>
</dbReference>
<evidence type="ECO:0000256" key="2">
    <source>
        <dbReference type="ARBA" id="ARBA00012438"/>
    </source>
</evidence>
<dbReference type="InterPro" id="IPR003594">
    <property type="entry name" value="HATPase_dom"/>
</dbReference>
<keyword evidence="8" id="KW-0418">Kinase</keyword>
<feature type="domain" description="Histidine kinase" evidence="6">
    <location>
        <begin position="523"/>
        <end position="746"/>
    </location>
</feature>